<evidence type="ECO:0000259" key="2">
    <source>
        <dbReference type="Pfam" id="PF03724"/>
    </source>
</evidence>
<evidence type="ECO:0000256" key="1">
    <source>
        <dbReference type="SAM" id="SignalP"/>
    </source>
</evidence>
<protein>
    <submittedName>
        <fullName evidence="3">META domain-containing protein</fullName>
    </submittedName>
</protein>
<dbReference type="PANTHER" id="PTHR35535:SF1">
    <property type="entry name" value="HEAT SHOCK PROTEIN HSLJ"/>
    <property type="match status" value="1"/>
</dbReference>
<gene>
    <name evidence="3" type="ORF">DWG20_12730</name>
</gene>
<dbReference type="AlphaFoldDB" id="A0A345Y8H6"/>
<reference evidence="3 4" key="1">
    <citation type="submission" date="2018-07" db="EMBL/GenBank/DDBJ databases">
        <title>Crenobacter cavernae sp. nov., isolated from a karst cave.</title>
        <authorList>
            <person name="Zhu H."/>
        </authorList>
    </citation>
    <scope>NUCLEOTIDE SEQUENCE [LARGE SCALE GENOMIC DNA]</scope>
    <source>
        <strain evidence="3 4">K1W11S-77</strain>
    </source>
</reference>
<sequence length="250" mass="26480">MSLRVLNWRKAMRRSMTSWRACALVVLSASMVGCATGGGSAGDGAEAAPLRARGNEPFWSLDIGSTLRFAEAGGLRVEGAAPPVRMVDGVRRYAGKVSGRAIDVAVTPRVCRDDMTGMPHPFSVEAALDGRRFRGCGGEPVALLRGAEWVVEDIGGGGIIDSSRATLNFRDGGRLDGRASCNSYSTSYTLTGESLAVGRGAGTLMACAPALMRQEQRFLDILQGVNRFEISDTGALVLIDAQGRKITARR</sequence>
<name>A0A345Y8H6_9NEIS</name>
<keyword evidence="1" id="KW-0732">Signal</keyword>
<dbReference type="Proteomes" id="UP000254537">
    <property type="component" value="Chromosome"/>
</dbReference>
<accession>A0A345Y8H6</accession>
<organism evidence="3 4">
    <name type="scientific">Crenobacter cavernae</name>
    <dbReference type="NCBI Taxonomy" id="2290923"/>
    <lineage>
        <taxon>Bacteria</taxon>
        <taxon>Pseudomonadati</taxon>
        <taxon>Pseudomonadota</taxon>
        <taxon>Betaproteobacteria</taxon>
        <taxon>Neisseriales</taxon>
        <taxon>Neisseriaceae</taxon>
        <taxon>Crenobacter</taxon>
    </lineage>
</organism>
<feature type="domain" description="DUF306" evidence="2">
    <location>
        <begin position="144"/>
        <end position="246"/>
    </location>
</feature>
<dbReference type="EMBL" id="CP031337">
    <property type="protein sequence ID" value="AXK40228.1"/>
    <property type="molecule type" value="Genomic_DNA"/>
</dbReference>
<feature type="chain" id="PRO_5017046564" evidence="1">
    <location>
        <begin position="36"/>
        <end position="250"/>
    </location>
</feature>
<dbReference type="InterPro" id="IPR038670">
    <property type="entry name" value="HslJ-like_sf"/>
</dbReference>
<dbReference type="Pfam" id="PF03724">
    <property type="entry name" value="META"/>
    <property type="match status" value="1"/>
</dbReference>
<evidence type="ECO:0000313" key="4">
    <source>
        <dbReference type="Proteomes" id="UP000254537"/>
    </source>
</evidence>
<dbReference type="OrthoDB" id="8605512at2"/>
<dbReference type="InterPro" id="IPR005184">
    <property type="entry name" value="DUF306_Meta_HslJ"/>
</dbReference>
<dbReference type="PROSITE" id="PS51257">
    <property type="entry name" value="PROKAR_LIPOPROTEIN"/>
    <property type="match status" value="1"/>
</dbReference>
<dbReference type="KEGG" id="ccah:DWG20_12730"/>
<dbReference type="InterPro" id="IPR053147">
    <property type="entry name" value="Hsp_HslJ-like"/>
</dbReference>
<proteinExistence type="predicted"/>
<feature type="signal peptide" evidence="1">
    <location>
        <begin position="1"/>
        <end position="35"/>
    </location>
</feature>
<dbReference type="Gene3D" id="2.40.128.270">
    <property type="match status" value="1"/>
</dbReference>
<dbReference type="PANTHER" id="PTHR35535">
    <property type="entry name" value="HEAT SHOCK PROTEIN HSLJ"/>
    <property type="match status" value="1"/>
</dbReference>
<evidence type="ECO:0000313" key="3">
    <source>
        <dbReference type="EMBL" id="AXK40228.1"/>
    </source>
</evidence>